<evidence type="ECO:0000259" key="1">
    <source>
        <dbReference type="Pfam" id="PF11127"/>
    </source>
</evidence>
<reference evidence="2" key="1">
    <citation type="submission" date="2022-12" db="EMBL/GenBank/DDBJ databases">
        <title>Genome sequence of HCMS5-2.</title>
        <authorList>
            <person name="Woo H."/>
        </authorList>
    </citation>
    <scope>NUCLEOTIDE SEQUENCE</scope>
    <source>
        <strain evidence="2">HCMS5-2</strain>
    </source>
</reference>
<feature type="domain" description="Inner membrane protein YgaP-like transmembrane" evidence="1">
    <location>
        <begin position="24"/>
        <end position="79"/>
    </location>
</feature>
<organism evidence="2 3">
    <name type="scientific">Pedobacter punctiformis</name>
    <dbReference type="NCBI Taxonomy" id="3004097"/>
    <lineage>
        <taxon>Bacteria</taxon>
        <taxon>Pseudomonadati</taxon>
        <taxon>Bacteroidota</taxon>
        <taxon>Sphingobacteriia</taxon>
        <taxon>Sphingobacteriales</taxon>
        <taxon>Sphingobacteriaceae</taxon>
        <taxon>Pedobacter</taxon>
    </lineage>
</organism>
<dbReference type="RefSeq" id="WP_269428945.1">
    <property type="nucleotide sequence ID" value="NZ_JAPWGM010000008.1"/>
</dbReference>
<name>A0ABT4LDD0_9SPHI</name>
<evidence type="ECO:0000313" key="2">
    <source>
        <dbReference type="EMBL" id="MCZ4245905.1"/>
    </source>
</evidence>
<dbReference type="InterPro" id="IPR021309">
    <property type="entry name" value="YgaP-like_TM"/>
</dbReference>
<dbReference type="Proteomes" id="UP001144347">
    <property type="component" value="Unassembled WGS sequence"/>
</dbReference>
<proteinExistence type="predicted"/>
<protein>
    <submittedName>
        <fullName evidence="2">DUF2892 domain-containing protein</fullName>
    </submittedName>
</protein>
<sequence>MTNQEINNVISNAKEAWKNPDFFTNVSKSERILSSATGGYFLFKGITSVFSHPVIGLASIAVGTGLLYRAITGYCPIKELTEKEEIFADEILVRETYVVDELA</sequence>
<comment type="caution">
    <text evidence="2">The sequence shown here is derived from an EMBL/GenBank/DDBJ whole genome shotgun (WGS) entry which is preliminary data.</text>
</comment>
<keyword evidence="3" id="KW-1185">Reference proteome</keyword>
<evidence type="ECO:0000313" key="3">
    <source>
        <dbReference type="Proteomes" id="UP001144347"/>
    </source>
</evidence>
<gene>
    <name evidence="2" type="ORF">O0955_17975</name>
</gene>
<dbReference type="Pfam" id="PF11127">
    <property type="entry name" value="YgaP-like_TM"/>
    <property type="match status" value="1"/>
</dbReference>
<accession>A0ABT4LDD0</accession>
<dbReference type="EMBL" id="JAPWGM010000008">
    <property type="protein sequence ID" value="MCZ4245905.1"/>
    <property type="molecule type" value="Genomic_DNA"/>
</dbReference>
<dbReference type="Gene3D" id="6.10.140.1340">
    <property type="match status" value="1"/>
</dbReference>